<sequence length="159" mass="15974">AVDVHGAAVGQDCDPQPRAVDGQGPAVAGQRLGRRDQGAALAGRHGLGDPEAGIGGLDHHGLLGAEGRHGEAHGEGEAVAVGRHGAARHRIGLFGSHGTVHQGGGDDGVAAALLGQLHCEGQAHGDADIVANTDLDLSGEAGGPAREREVQRDRHRVVV</sequence>
<reference evidence="2" key="1">
    <citation type="submission" date="2020-02" db="EMBL/GenBank/DDBJ databases">
        <authorList>
            <person name="Meier V. D."/>
        </authorList>
    </citation>
    <scope>NUCLEOTIDE SEQUENCE</scope>
    <source>
        <strain evidence="2">AVDCRST_MAG15</strain>
    </source>
</reference>
<feature type="region of interest" description="Disordered" evidence="1">
    <location>
        <begin position="1"/>
        <end position="29"/>
    </location>
</feature>
<feature type="region of interest" description="Disordered" evidence="1">
    <location>
        <begin position="137"/>
        <end position="159"/>
    </location>
</feature>
<proteinExistence type="predicted"/>
<evidence type="ECO:0000256" key="1">
    <source>
        <dbReference type="SAM" id="MobiDB-lite"/>
    </source>
</evidence>
<gene>
    <name evidence="2" type="ORF">AVDCRST_MAG15-1932</name>
</gene>
<feature type="non-terminal residue" evidence="2">
    <location>
        <position position="159"/>
    </location>
</feature>
<evidence type="ECO:0000313" key="2">
    <source>
        <dbReference type="EMBL" id="CAA9416737.1"/>
    </source>
</evidence>
<dbReference type="AlphaFoldDB" id="A0A6J4PJY3"/>
<feature type="non-terminal residue" evidence="2">
    <location>
        <position position="1"/>
    </location>
</feature>
<accession>A0A6J4PJY3</accession>
<organism evidence="2">
    <name type="scientific">uncultured Rubellimicrobium sp</name>
    <dbReference type="NCBI Taxonomy" id="543078"/>
    <lineage>
        <taxon>Bacteria</taxon>
        <taxon>Pseudomonadati</taxon>
        <taxon>Pseudomonadota</taxon>
        <taxon>Alphaproteobacteria</taxon>
        <taxon>Rhodobacterales</taxon>
        <taxon>Roseobacteraceae</taxon>
        <taxon>Rubellimicrobium</taxon>
        <taxon>environmental samples</taxon>
    </lineage>
</organism>
<dbReference type="EMBL" id="CADCUU010000277">
    <property type="protein sequence ID" value="CAA9416737.1"/>
    <property type="molecule type" value="Genomic_DNA"/>
</dbReference>
<protein>
    <submittedName>
        <fullName evidence="2">Uncharacterized protein</fullName>
    </submittedName>
</protein>
<name>A0A6J4PJY3_9RHOB</name>